<dbReference type="EMBL" id="JAPFFF010000029">
    <property type="protein sequence ID" value="KAK8846340.1"/>
    <property type="molecule type" value="Genomic_DNA"/>
</dbReference>
<comment type="caution">
    <text evidence="1">The sequence shown here is derived from an EMBL/GenBank/DDBJ whole genome shotgun (WGS) entry which is preliminary data.</text>
</comment>
<organism evidence="1 2">
    <name type="scientific">Tritrichomonas musculus</name>
    <dbReference type="NCBI Taxonomy" id="1915356"/>
    <lineage>
        <taxon>Eukaryota</taxon>
        <taxon>Metamonada</taxon>
        <taxon>Parabasalia</taxon>
        <taxon>Tritrichomonadida</taxon>
        <taxon>Tritrichomonadidae</taxon>
        <taxon>Tritrichomonas</taxon>
    </lineage>
</organism>
<proteinExistence type="predicted"/>
<sequence length="58" mass="6908">MYQNLQITPPSHQILDQREFQRFPLPFEPLPDPICDTPFVISQEILEKQTNARKKKNQ</sequence>
<gene>
    <name evidence="1" type="ORF">M9Y10_020349</name>
</gene>
<evidence type="ECO:0000313" key="1">
    <source>
        <dbReference type="EMBL" id="KAK8846340.1"/>
    </source>
</evidence>
<protein>
    <submittedName>
        <fullName evidence="1">Uncharacterized protein</fullName>
    </submittedName>
</protein>
<evidence type="ECO:0000313" key="2">
    <source>
        <dbReference type="Proteomes" id="UP001470230"/>
    </source>
</evidence>
<dbReference type="Proteomes" id="UP001470230">
    <property type="component" value="Unassembled WGS sequence"/>
</dbReference>
<keyword evidence="2" id="KW-1185">Reference proteome</keyword>
<accession>A0ABR2HFZ6</accession>
<reference evidence="1 2" key="1">
    <citation type="submission" date="2024-04" db="EMBL/GenBank/DDBJ databases">
        <title>Tritrichomonas musculus Genome.</title>
        <authorList>
            <person name="Alves-Ferreira E."/>
            <person name="Grigg M."/>
            <person name="Lorenzi H."/>
            <person name="Galac M."/>
        </authorList>
    </citation>
    <scope>NUCLEOTIDE SEQUENCE [LARGE SCALE GENOMIC DNA]</scope>
    <source>
        <strain evidence="1 2">EAF2021</strain>
    </source>
</reference>
<name>A0ABR2HFZ6_9EUKA</name>